<dbReference type="InterPro" id="IPR036388">
    <property type="entry name" value="WH-like_DNA-bd_sf"/>
</dbReference>
<evidence type="ECO:0000313" key="4">
    <source>
        <dbReference type="EMBL" id="GAA1748189.1"/>
    </source>
</evidence>
<organism evidence="4 5">
    <name type="scientific">Aeromicrobium alkaliterrae</name>
    <dbReference type="NCBI Taxonomy" id="302168"/>
    <lineage>
        <taxon>Bacteria</taxon>
        <taxon>Bacillati</taxon>
        <taxon>Actinomycetota</taxon>
        <taxon>Actinomycetes</taxon>
        <taxon>Propionibacteriales</taxon>
        <taxon>Nocardioidaceae</taxon>
        <taxon>Aeromicrobium</taxon>
    </lineage>
</organism>
<dbReference type="RefSeq" id="WP_344203112.1">
    <property type="nucleotide sequence ID" value="NZ_BAAAME010000005.1"/>
</dbReference>
<reference evidence="4 5" key="1">
    <citation type="journal article" date="2019" name="Int. J. Syst. Evol. Microbiol.">
        <title>The Global Catalogue of Microorganisms (GCM) 10K type strain sequencing project: providing services to taxonomists for standard genome sequencing and annotation.</title>
        <authorList>
            <consortium name="The Broad Institute Genomics Platform"/>
            <consortium name="The Broad Institute Genome Sequencing Center for Infectious Disease"/>
            <person name="Wu L."/>
            <person name="Ma J."/>
        </authorList>
    </citation>
    <scope>NUCLEOTIDE SEQUENCE [LARGE SCALE GENOMIC DNA]</scope>
    <source>
        <strain evidence="4 5">JCM 13518</strain>
    </source>
</reference>
<dbReference type="Gene3D" id="1.10.10.10">
    <property type="entry name" value="Winged helix-like DNA-binding domain superfamily/Winged helix DNA-binding domain"/>
    <property type="match status" value="1"/>
</dbReference>
<dbReference type="InterPro" id="IPR039420">
    <property type="entry name" value="WalR-like"/>
</dbReference>
<accession>A0ABN2K4I5</accession>
<dbReference type="Gene3D" id="3.40.50.2300">
    <property type="match status" value="1"/>
</dbReference>
<dbReference type="EMBL" id="BAAAME010000005">
    <property type="protein sequence ID" value="GAA1748189.1"/>
    <property type="molecule type" value="Genomic_DNA"/>
</dbReference>
<feature type="modified residue" description="4-aspartylphosphate" evidence="2">
    <location>
        <position position="70"/>
    </location>
</feature>
<dbReference type="InterPro" id="IPR011006">
    <property type="entry name" value="CheY-like_superfamily"/>
</dbReference>
<name>A0ABN2K4I5_9ACTN</name>
<proteinExistence type="predicted"/>
<evidence type="ECO:0000256" key="2">
    <source>
        <dbReference type="PROSITE-ProRule" id="PRU00169"/>
    </source>
</evidence>
<dbReference type="SMART" id="SM00448">
    <property type="entry name" value="REC"/>
    <property type="match status" value="1"/>
</dbReference>
<dbReference type="InterPro" id="IPR001789">
    <property type="entry name" value="Sig_transdc_resp-reg_receiver"/>
</dbReference>
<dbReference type="PROSITE" id="PS50110">
    <property type="entry name" value="RESPONSE_REGULATORY"/>
    <property type="match status" value="1"/>
</dbReference>
<dbReference type="SUPFAM" id="SSF46894">
    <property type="entry name" value="C-terminal effector domain of the bipartite response regulators"/>
    <property type="match status" value="1"/>
</dbReference>
<evidence type="ECO:0000259" key="3">
    <source>
        <dbReference type="PROSITE" id="PS50110"/>
    </source>
</evidence>
<comment type="caution">
    <text evidence="4">The sequence shown here is derived from an EMBL/GenBank/DDBJ whole genome shotgun (WGS) entry which is preliminary data.</text>
</comment>
<keyword evidence="2" id="KW-0597">Phosphoprotein</keyword>
<evidence type="ECO:0000313" key="5">
    <source>
        <dbReference type="Proteomes" id="UP001501057"/>
    </source>
</evidence>
<gene>
    <name evidence="4" type="ORF">GCM10009710_30330</name>
</gene>
<dbReference type="SUPFAM" id="SSF52172">
    <property type="entry name" value="CheY-like"/>
    <property type="match status" value="1"/>
</dbReference>
<evidence type="ECO:0000256" key="1">
    <source>
        <dbReference type="ARBA" id="ARBA00023125"/>
    </source>
</evidence>
<feature type="domain" description="Response regulatory" evidence="3">
    <location>
        <begin position="15"/>
        <end position="135"/>
    </location>
</feature>
<keyword evidence="5" id="KW-1185">Reference proteome</keyword>
<dbReference type="InterPro" id="IPR016032">
    <property type="entry name" value="Sig_transdc_resp-reg_C-effctor"/>
</dbReference>
<dbReference type="PANTHER" id="PTHR43214">
    <property type="entry name" value="TWO-COMPONENT RESPONSE REGULATOR"/>
    <property type="match status" value="1"/>
</dbReference>
<sequence>MTTPAGRDSTADYWRIAIVEDHLLQRRRTEQLLHAQEGLRIVWSGETFPLLLQWIRTQSPATRPHLVVLDLVVERGPNVDPDALRDLIDSGVRVLVLSAMASPALVRRVLQAGVGSIVGKRDSEADIIEATWAVLQRGTWVTPELASVIAGDGSRPALSDQEQRALVLYASGVGLDAVAATLNVRPDTAKKYLARVKAKYAEAGREARTKIDLRREAIRDGLIDPEV</sequence>
<protein>
    <submittedName>
        <fullName evidence="4">Response regulator transcription factor</fullName>
    </submittedName>
</protein>
<dbReference type="Proteomes" id="UP001501057">
    <property type="component" value="Unassembled WGS sequence"/>
</dbReference>
<keyword evidence="1" id="KW-0238">DNA-binding</keyword>